<dbReference type="GO" id="GO:0004174">
    <property type="term" value="F:electron-transferring-flavoprotein dehydrogenase activity"/>
    <property type="evidence" value="ECO:0007669"/>
    <property type="project" value="TreeGrafter"/>
</dbReference>
<dbReference type="EMBL" id="LUGH01000637">
    <property type="protein sequence ID" value="OBZ83582.1"/>
    <property type="molecule type" value="Genomic_DNA"/>
</dbReference>
<accession>A0A1C7N3A3</accession>
<dbReference type="Pfam" id="PF07992">
    <property type="entry name" value="Pyr_redox_2"/>
    <property type="match status" value="1"/>
</dbReference>
<organism evidence="6 7">
    <name type="scientific">Choanephora cucurbitarum</name>
    <dbReference type="NCBI Taxonomy" id="101091"/>
    <lineage>
        <taxon>Eukaryota</taxon>
        <taxon>Fungi</taxon>
        <taxon>Fungi incertae sedis</taxon>
        <taxon>Mucoromycota</taxon>
        <taxon>Mucoromycotina</taxon>
        <taxon>Mucoromycetes</taxon>
        <taxon>Mucorales</taxon>
        <taxon>Mucorineae</taxon>
        <taxon>Choanephoraceae</taxon>
        <taxon>Choanephoroideae</taxon>
        <taxon>Choanephora</taxon>
    </lineage>
</organism>
<dbReference type="InterPro" id="IPR036188">
    <property type="entry name" value="FAD/NAD-bd_sf"/>
</dbReference>
<dbReference type="GO" id="GO:0005737">
    <property type="term" value="C:cytoplasm"/>
    <property type="evidence" value="ECO:0007669"/>
    <property type="project" value="TreeGrafter"/>
</dbReference>
<gene>
    <name evidence="6" type="primary">AIFM2_2</name>
    <name evidence="6" type="ORF">A0J61_08370</name>
</gene>
<evidence type="ECO:0000259" key="5">
    <source>
        <dbReference type="Pfam" id="PF07992"/>
    </source>
</evidence>
<proteinExistence type="inferred from homology"/>
<evidence type="ECO:0000256" key="3">
    <source>
        <dbReference type="ARBA" id="ARBA00022827"/>
    </source>
</evidence>
<dbReference type="InParanoid" id="A0A1C7N3A3"/>
<evidence type="ECO:0000256" key="2">
    <source>
        <dbReference type="ARBA" id="ARBA00022630"/>
    </source>
</evidence>
<keyword evidence="7" id="KW-1185">Reference proteome</keyword>
<keyword evidence="2" id="KW-0285">Flavoprotein</keyword>
<keyword evidence="3" id="KW-0274">FAD</keyword>
<evidence type="ECO:0000313" key="7">
    <source>
        <dbReference type="Proteomes" id="UP000093000"/>
    </source>
</evidence>
<keyword evidence="4" id="KW-0560">Oxidoreductase</keyword>
<dbReference type="AlphaFoldDB" id="A0A1C7N3A3"/>
<dbReference type="SUPFAM" id="SSF51905">
    <property type="entry name" value="FAD/NAD(P)-binding domain"/>
    <property type="match status" value="2"/>
</dbReference>
<sequence>MVRNIIIIGGGFAGTQAATALEKALSKANDKEHRIVLIEKNSHFVYCVASPRAAVIEWEDKILIPYTNLFQDKRHKTIKAKASGLYTNKIILDQQVPEFGNEISYDYLIIATGTDYPAPFKSPHTDYQAIVDGFKSTQSEIKAAQSILIVGGGPVGIELAGEIREHYPEKRLVIVHSESNYLNDTIGVTPKMRSSMNKLLSENHVESIFNTKAVVEGLPGEPFYKPQDGIVNLTNGSIVENIDLIFMAAGNRPGTSWLNHTEMGRRLIKRDGYIKVKSTLQVDDPIFPHVFTLGDVAGLKDPKMANIIRYQTAILVENLTLMALHNQQPSVVYNKHFDGIFVSFGSNKGSGYLTFFGGLHFGSWVVSTIKGKTLFVGKAWKGLNVELPTKR</sequence>
<protein>
    <submittedName>
        <fullName evidence="6">Apoptosis-inducing factor 2</fullName>
    </submittedName>
</protein>
<dbReference type="PANTHER" id="PTHR43735:SF3">
    <property type="entry name" value="FERROPTOSIS SUPPRESSOR PROTEIN 1"/>
    <property type="match status" value="1"/>
</dbReference>
<dbReference type="InterPro" id="IPR023753">
    <property type="entry name" value="FAD/NAD-binding_dom"/>
</dbReference>
<reference evidence="6 7" key="1">
    <citation type="submission" date="2016-03" db="EMBL/GenBank/DDBJ databases">
        <title>Choanephora cucurbitarum.</title>
        <authorList>
            <person name="Min B."/>
            <person name="Park H."/>
            <person name="Park J.-H."/>
            <person name="Shin H.-D."/>
            <person name="Choi I.-G."/>
        </authorList>
    </citation>
    <scope>NUCLEOTIDE SEQUENCE [LARGE SCALE GENOMIC DNA]</scope>
    <source>
        <strain evidence="6 7">KUS-F28377</strain>
    </source>
</reference>
<dbReference type="PRINTS" id="PR00368">
    <property type="entry name" value="FADPNR"/>
</dbReference>
<dbReference type="OrthoDB" id="202203at2759"/>
<evidence type="ECO:0000256" key="1">
    <source>
        <dbReference type="ARBA" id="ARBA00006442"/>
    </source>
</evidence>
<evidence type="ECO:0000313" key="6">
    <source>
        <dbReference type="EMBL" id="OBZ83582.1"/>
    </source>
</evidence>
<comment type="caution">
    <text evidence="6">The sequence shown here is derived from an EMBL/GenBank/DDBJ whole genome shotgun (WGS) entry which is preliminary data.</text>
</comment>
<dbReference type="PANTHER" id="PTHR43735">
    <property type="entry name" value="APOPTOSIS-INDUCING FACTOR 1"/>
    <property type="match status" value="1"/>
</dbReference>
<dbReference type="PRINTS" id="PR00411">
    <property type="entry name" value="PNDRDTASEI"/>
</dbReference>
<name>A0A1C7N3A3_9FUNG</name>
<comment type="similarity">
    <text evidence="1">Belongs to the FAD-dependent oxidoreductase family.</text>
</comment>
<dbReference type="GO" id="GO:0050660">
    <property type="term" value="F:flavin adenine dinucleotide binding"/>
    <property type="evidence" value="ECO:0007669"/>
    <property type="project" value="TreeGrafter"/>
</dbReference>
<dbReference type="STRING" id="101091.A0A1C7N3A3"/>
<feature type="domain" description="FAD/NAD(P)-binding" evidence="5">
    <location>
        <begin position="4"/>
        <end position="304"/>
    </location>
</feature>
<dbReference type="Proteomes" id="UP000093000">
    <property type="component" value="Unassembled WGS sequence"/>
</dbReference>
<evidence type="ECO:0000256" key="4">
    <source>
        <dbReference type="ARBA" id="ARBA00023002"/>
    </source>
</evidence>
<dbReference type="Gene3D" id="3.50.50.100">
    <property type="match status" value="1"/>
</dbReference>